<dbReference type="KEGG" id="amob:HG15A2_08380"/>
<dbReference type="RefSeq" id="WP_145058062.1">
    <property type="nucleotide sequence ID" value="NZ_CP036263.1"/>
</dbReference>
<proteinExistence type="predicted"/>
<organism evidence="1 2">
    <name type="scientific">Adhaeretor mobilis</name>
    <dbReference type="NCBI Taxonomy" id="1930276"/>
    <lineage>
        <taxon>Bacteria</taxon>
        <taxon>Pseudomonadati</taxon>
        <taxon>Planctomycetota</taxon>
        <taxon>Planctomycetia</taxon>
        <taxon>Pirellulales</taxon>
        <taxon>Lacipirellulaceae</taxon>
        <taxon>Adhaeretor</taxon>
    </lineage>
</organism>
<evidence type="ECO:0000313" key="2">
    <source>
        <dbReference type="Proteomes" id="UP000319852"/>
    </source>
</evidence>
<sequence length="149" mass="16968">MKNPKTISDVLKILEEYHRARCATYQDLAKSCPDPRASILLDHLVELEEYSVKTIRYEVDNLVPEHATYLTYGATLSDGVTHATECRCHSEPAFQEVLDCTFTADQSLSELFDRLDGCSSAGTVVHLAERLRDMENIKQRQIAKYTRQD</sequence>
<name>A0A517MRS2_9BACT</name>
<dbReference type="EMBL" id="CP036263">
    <property type="protein sequence ID" value="QDS97575.1"/>
    <property type="molecule type" value="Genomic_DNA"/>
</dbReference>
<evidence type="ECO:0000313" key="1">
    <source>
        <dbReference type="EMBL" id="QDS97575.1"/>
    </source>
</evidence>
<protein>
    <submittedName>
        <fullName evidence="1">Uncharacterized protein</fullName>
    </submittedName>
</protein>
<dbReference type="AlphaFoldDB" id="A0A517MRS2"/>
<reference evidence="1 2" key="1">
    <citation type="submission" date="2019-02" db="EMBL/GenBank/DDBJ databases">
        <title>Deep-cultivation of Planctomycetes and their phenomic and genomic characterization uncovers novel biology.</title>
        <authorList>
            <person name="Wiegand S."/>
            <person name="Jogler M."/>
            <person name="Boedeker C."/>
            <person name="Pinto D."/>
            <person name="Vollmers J."/>
            <person name="Rivas-Marin E."/>
            <person name="Kohn T."/>
            <person name="Peeters S.H."/>
            <person name="Heuer A."/>
            <person name="Rast P."/>
            <person name="Oberbeckmann S."/>
            <person name="Bunk B."/>
            <person name="Jeske O."/>
            <person name="Meyerdierks A."/>
            <person name="Storesund J.E."/>
            <person name="Kallscheuer N."/>
            <person name="Luecker S."/>
            <person name="Lage O.M."/>
            <person name="Pohl T."/>
            <person name="Merkel B.J."/>
            <person name="Hornburger P."/>
            <person name="Mueller R.-W."/>
            <person name="Bruemmer F."/>
            <person name="Labrenz M."/>
            <person name="Spormann A.M."/>
            <person name="Op den Camp H."/>
            <person name="Overmann J."/>
            <person name="Amann R."/>
            <person name="Jetten M.S.M."/>
            <person name="Mascher T."/>
            <person name="Medema M.H."/>
            <person name="Devos D.P."/>
            <person name="Kaster A.-K."/>
            <person name="Ovreas L."/>
            <person name="Rohde M."/>
            <person name="Galperin M.Y."/>
            <person name="Jogler C."/>
        </authorList>
    </citation>
    <scope>NUCLEOTIDE SEQUENCE [LARGE SCALE GENOMIC DNA]</scope>
    <source>
        <strain evidence="1 2">HG15A2</strain>
    </source>
</reference>
<dbReference type="OrthoDB" id="273035at2"/>
<keyword evidence="2" id="KW-1185">Reference proteome</keyword>
<gene>
    <name evidence="1" type="ORF">HG15A2_08380</name>
</gene>
<dbReference type="Proteomes" id="UP000319852">
    <property type="component" value="Chromosome"/>
</dbReference>
<accession>A0A517MRS2</accession>